<dbReference type="GO" id="GO:0004715">
    <property type="term" value="F:non-membrane spanning protein tyrosine kinase activity"/>
    <property type="evidence" value="ECO:0007669"/>
    <property type="project" value="UniProtKB-EC"/>
</dbReference>
<dbReference type="GO" id="GO:0005886">
    <property type="term" value="C:plasma membrane"/>
    <property type="evidence" value="ECO:0007669"/>
    <property type="project" value="UniProtKB-SubCell"/>
</dbReference>
<keyword evidence="21" id="KW-1185">Reference proteome</keyword>
<keyword evidence="15" id="KW-0829">Tyrosine-protein kinase</keyword>
<evidence type="ECO:0000256" key="13">
    <source>
        <dbReference type="ARBA" id="ARBA00022989"/>
    </source>
</evidence>
<keyword evidence="10" id="KW-0547">Nucleotide-binding</keyword>
<comment type="similarity">
    <text evidence="4">Belongs to the etk/wzc family.</text>
</comment>
<evidence type="ECO:0000256" key="11">
    <source>
        <dbReference type="ARBA" id="ARBA00022777"/>
    </source>
</evidence>
<keyword evidence="12" id="KW-0067">ATP-binding</keyword>
<dbReference type="Pfam" id="PF13614">
    <property type="entry name" value="AAA_31"/>
    <property type="match status" value="1"/>
</dbReference>
<evidence type="ECO:0000256" key="17">
    <source>
        <dbReference type="SAM" id="Phobius"/>
    </source>
</evidence>
<dbReference type="PANTHER" id="PTHR32309:SF13">
    <property type="entry name" value="FERRIC ENTEROBACTIN TRANSPORT PROTEIN FEPE"/>
    <property type="match status" value="1"/>
</dbReference>
<gene>
    <name evidence="20" type="ORF">CLV52_3413</name>
</gene>
<proteinExistence type="inferred from homology"/>
<evidence type="ECO:0000259" key="18">
    <source>
        <dbReference type="Pfam" id="PF02706"/>
    </source>
</evidence>
<evidence type="ECO:0000256" key="2">
    <source>
        <dbReference type="ARBA" id="ARBA00006683"/>
    </source>
</evidence>
<name>A0A4R7FFC8_9MICO</name>
<evidence type="ECO:0000256" key="8">
    <source>
        <dbReference type="ARBA" id="ARBA00022679"/>
    </source>
</evidence>
<dbReference type="InterPro" id="IPR005702">
    <property type="entry name" value="Wzc-like_C"/>
</dbReference>
<evidence type="ECO:0000256" key="15">
    <source>
        <dbReference type="ARBA" id="ARBA00023137"/>
    </source>
</evidence>
<keyword evidence="7" id="KW-0997">Cell inner membrane</keyword>
<dbReference type="Pfam" id="PF02706">
    <property type="entry name" value="Wzz"/>
    <property type="match status" value="1"/>
</dbReference>
<evidence type="ECO:0000256" key="10">
    <source>
        <dbReference type="ARBA" id="ARBA00022741"/>
    </source>
</evidence>
<sequence>MEFSDYIRVLRRSWVLLLVAALVGTGAAGLYAFRQTPLYTSDTTVVLTLNASGSINDALTGQSYIQSVVTTYADVADQPLVLTPVRKTLGLTDTMTNDQLAKEMTITASNTSQLIGISVEDPSPKRAARIADTVAAQLAKSVDDISPAKKGAAPVKLSVSSPAEVAKTPSTPNIPLMLAIGFVGGLALALIITILRNVLDTRIRRPEDAHAVTDRPVLGGIARSSAVRKNPLVVRSDPNGRLAEEFRTLRTNLQFLDVDRSTRTMVISSSTEGEGKTTTAVNLALAMADAGSDVLIIDADLRRPRLADVLRIDGGVGLTDVLIDRVRLDDALQSWGDGHVTVLPAGAIPPNPSELLQSEAMEQLLERLQGRFSTIVLDAPPLLPVSDAAILSHRASGTIMVCAAKHTTKGQLADAVDKVQRVGGRVLGVVLTKLPVTGADASSYVKYEYTPRKPVGRKGAKKSSSLKAREV</sequence>
<evidence type="ECO:0000256" key="12">
    <source>
        <dbReference type="ARBA" id="ARBA00022840"/>
    </source>
</evidence>
<comment type="caution">
    <text evidence="20">The sequence shown here is derived from an EMBL/GenBank/DDBJ whole genome shotgun (WGS) entry which is preliminary data.</text>
</comment>
<comment type="subcellular location">
    <subcellularLocation>
        <location evidence="1">Cell inner membrane</location>
        <topology evidence="1">Multi-pass membrane protein</topology>
    </subcellularLocation>
</comment>
<dbReference type="InterPro" id="IPR025669">
    <property type="entry name" value="AAA_dom"/>
</dbReference>
<dbReference type="Proteomes" id="UP000295344">
    <property type="component" value="Unassembled WGS sequence"/>
</dbReference>
<dbReference type="InterPro" id="IPR003856">
    <property type="entry name" value="LPS_length_determ_N"/>
</dbReference>
<dbReference type="InterPro" id="IPR050445">
    <property type="entry name" value="Bact_polysacc_biosynth/exp"/>
</dbReference>
<dbReference type="NCBIfam" id="TIGR01007">
    <property type="entry name" value="eps_fam"/>
    <property type="match status" value="1"/>
</dbReference>
<feature type="domain" description="AAA" evidence="19">
    <location>
        <begin position="263"/>
        <end position="421"/>
    </location>
</feature>
<dbReference type="InterPro" id="IPR027417">
    <property type="entry name" value="P-loop_NTPase"/>
</dbReference>
<evidence type="ECO:0000256" key="16">
    <source>
        <dbReference type="ARBA" id="ARBA00051245"/>
    </source>
</evidence>
<dbReference type="AlphaFoldDB" id="A0A4R7FFC8"/>
<protein>
    <recommendedName>
        <fullName evidence="5">non-specific protein-tyrosine kinase</fullName>
        <ecNumber evidence="5">2.7.10.2</ecNumber>
    </recommendedName>
</protein>
<evidence type="ECO:0000256" key="4">
    <source>
        <dbReference type="ARBA" id="ARBA00008883"/>
    </source>
</evidence>
<dbReference type="EC" id="2.7.10.2" evidence="5"/>
<keyword evidence="11" id="KW-0418">Kinase</keyword>
<evidence type="ECO:0000256" key="6">
    <source>
        <dbReference type="ARBA" id="ARBA00022475"/>
    </source>
</evidence>
<dbReference type="OrthoDB" id="9812433at2"/>
<keyword evidence="13 17" id="KW-1133">Transmembrane helix</keyword>
<evidence type="ECO:0000256" key="7">
    <source>
        <dbReference type="ARBA" id="ARBA00022519"/>
    </source>
</evidence>
<dbReference type="GO" id="GO:0005524">
    <property type="term" value="F:ATP binding"/>
    <property type="evidence" value="ECO:0007669"/>
    <property type="project" value="UniProtKB-KW"/>
</dbReference>
<dbReference type="CDD" id="cd05387">
    <property type="entry name" value="BY-kinase"/>
    <property type="match status" value="1"/>
</dbReference>
<keyword evidence="6" id="KW-1003">Cell membrane</keyword>
<feature type="transmembrane region" description="Helical" evidence="17">
    <location>
        <begin position="174"/>
        <end position="195"/>
    </location>
</feature>
<comment type="catalytic activity">
    <reaction evidence="16">
        <text>L-tyrosyl-[protein] + ATP = O-phospho-L-tyrosyl-[protein] + ADP + H(+)</text>
        <dbReference type="Rhea" id="RHEA:10596"/>
        <dbReference type="Rhea" id="RHEA-COMP:10136"/>
        <dbReference type="Rhea" id="RHEA-COMP:20101"/>
        <dbReference type="ChEBI" id="CHEBI:15378"/>
        <dbReference type="ChEBI" id="CHEBI:30616"/>
        <dbReference type="ChEBI" id="CHEBI:46858"/>
        <dbReference type="ChEBI" id="CHEBI:61978"/>
        <dbReference type="ChEBI" id="CHEBI:456216"/>
        <dbReference type="EC" id="2.7.10.2"/>
    </reaction>
</comment>
<dbReference type="RefSeq" id="WP_133767554.1">
    <property type="nucleotide sequence ID" value="NZ_BAAARP010000001.1"/>
</dbReference>
<evidence type="ECO:0000259" key="19">
    <source>
        <dbReference type="Pfam" id="PF13614"/>
    </source>
</evidence>
<accession>A0A4R7FFC8</accession>
<evidence type="ECO:0000313" key="20">
    <source>
        <dbReference type="EMBL" id="TDS74891.1"/>
    </source>
</evidence>
<dbReference type="SUPFAM" id="SSF52540">
    <property type="entry name" value="P-loop containing nucleoside triphosphate hydrolases"/>
    <property type="match status" value="1"/>
</dbReference>
<keyword evidence="9 17" id="KW-0812">Transmembrane</keyword>
<evidence type="ECO:0000256" key="1">
    <source>
        <dbReference type="ARBA" id="ARBA00004429"/>
    </source>
</evidence>
<comment type="similarity">
    <text evidence="2">Belongs to the CpsC/CapA family.</text>
</comment>
<evidence type="ECO:0000256" key="3">
    <source>
        <dbReference type="ARBA" id="ARBA00007316"/>
    </source>
</evidence>
<dbReference type="Gene3D" id="3.40.50.300">
    <property type="entry name" value="P-loop containing nucleotide triphosphate hydrolases"/>
    <property type="match status" value="1"/>
</dbReference>
<feature type="domain" description="Polysaccharide chain length determinant N-terminal" evidence="18">
    <location>
        <begin position="3"/>
        <end position="85"/>
    </location>
</feature>
<keyword evidence="14 17" id="KW-0472">Membrane</keyword>
<dbReference type="EMBL" id="SOAM01000004">
    <property type="protein sequence ID" value="TDS74891.1"/>
    <property type="molecule type" value="Genomic_DNA"/>
</dbReference>
<evidence type="ECO:0000256" key="5">
    <source>
        <dbReference type="ARBA" id="ARBA00011903"/>
    </source>
</evidence>
<evidence type="ECO:0000313" key="21">
    <source>
        <dbReference type="Proteomes" id="UP000295344"/>
    </source>
</evidence>
<keyword evidence="8" id="KW-0808">Transferase</keyword>
<reference evidence="20 21" key="1">
    <citation type="submission" date="2019-03" db="EMBL/GenBank/DDBJ databases">
        <title>Genomic Encyclopedia of Archaeal and Bacterial Type Strains, Phase II (KMG-II): from individual species to whole genera.</title>
        <authorList>
            <person name="Goeker M."/>
        </authorList>
    </citation>
    <scope>NUCLEOTIDE SEQUENCE [LARGE SCALE GENOMIC DNA]</scope>
    <source>
        <strain evidence="20 21">DSM 24782</strain>
    </source>
</reference>
<evidence type="ECO:0000256" key="9">
    <source>
        <dbReference type="ARBA" id="ARBA00022692"/>
    </source>
</evidence>
<organism evidence="20 21">
    <name type="scientific">Amnibacterium kyonggiense</name>
    <dbReference type="NCBI Taxonomy" id="595671"/>
    <lineage>
        <taxon>Bacteria</taxon>
        <taxon>Bacillati</taxon>
        <taxon>Actinomycetota</taxon>
        <taxon>Actinomycetes</taxon>
        <taxon>Micrococcales</taxon>
        <taxon>Microbacteriaceae</taxon>
        <taxon>Amnibacterium</taxon>
    </lineage>
</organism>
<comment type="similarity">
    <text evidence="3">Belongs to the CpsD/CapB family.</text>
</comment>
<evidence type="ECO:0000256" key="14">
    <source>
        <dbReference type="ARBA" id="ARBA00023136"/>
    </source>
</evidence>
<dbReference type="PANTHER" id="PTHR32309">
    <property type="entry name" value="TYROSINE-PROTEIN KINASE"/>
    <property type="match status" value="1"/>
</dbReference>